<keyword evidence="3" id="KW-1185">Reference proteome</keyword>
<gene>
    <name evidence="2" type="ORF">EVAR_56230_1</name>
</gene>
<feature type="region of interest" description="Disordered" evidence="1">
    <location>
        <begin position="14"/>
        <end position="33"/>
    </location>
</feature>
<accession>A0A4C1XIC1</accession>
<evidence type="ECO:0000256" key="1">
    <source>
        <dbReference type="SAM" id="MobiDB-lite"/>
    </source>
</evidence>
<sequence length="91" mass="9629">MVTPLCLRVSITGDDHLLSDGSPASPPADTGHLGLYRLNAMSTAEREADAGGGRSKARTGLKASTETGQGRALLNERRTKERVLRLSLANI</sequence>
<organism evidence="2 3">
    <name type="scientific">Eumeta variegata</name>
    <name type="common">Bagworm moth</name>
    <name type="synonym">Eumeta japonica</name>
    <dbReference type="NCBI Taxonomy" id="151549"/>
    <lineage>
        <taxon>Eukaryota</taxon>
        <taxon>Metazoa</taxon>
        <taxon>Ecdysozoa</taxon>
        <taxon>Arthropoda</taxon>
        <taxon>Hexapoda</taxon>
        <taxon>Insecta</taxon>
        <taxon>Pterygota</taxon>
        <taxon>Neoptera</taxon>
        <taxon>Endopterygota</taxon>
        <taxon>Lepidoptera</taxon>
        <taxon>Glossata</taxon>
        <taxon>Ditrysia</taxon>
        <taxon>Tineoidea</taxon>
        <taxon>Psychidae</taxon>
        <taxon>Oiketicinae</taxon>
        <taxon>Eumeta</taxon>
    </lineage>
</organism>
<evidence type="ECO:0000313" key="2">
    <source>
        <dbReference type="EMBL" id="GBP62712.1"/>
    </source>
</evidence>
<reference evidence="2 3" key="1">
    <citation type="journal article" date="2019" name="Commun. Biol.">
        <title>The bagworm genome reveals a unique fibroin gene that provides high tensile strength.</title>
        <authorList>
            <person name="Kono N."/>
            <person name="Nakamura H."/>
            <person name="Ohtoshi R."/>
            <person name="Tomita M."/>
            <person name="Numata K."/>
            <person name="Arakawa K."/>
        </authorList>
    </citation>
    <scope>NUCLEOTIDE SEQUENCE [LARGE SCALE GENOMIC DNA]</scope>
</reference>
<dbReference type="EMBL" id="BGZK01000848">
    <property type="protein sequence ID" value="GBP62712.1"/>
    <property type="molecule type" value="Genomic_DNA"/>
</dbReference>
<dbReference type="AlphaFoldDB" id="A0A4C1XIC1"/>
<comment type="caution">
    <text evidence="2">The sequence shown here is derived from an EMBL/GenBank/DDBJ whole genome shotgun (WGS) entry which is preliminary data.</text>
</comment>
<evidence type="ECO:0000313" key="3">
    <source>
        <dbReference type="Proteomes" id="UP000299102"/>
    </source>
</evidence>
<name>A0A4C1XIC1_EUMVA</name>
<feature type="region of interest" description="Disordered" evidence="1">
    <location>
        <begin position="44"/>
        <end position="71"/>
    </location>
</feature>
<dbReference type="Proteomes" id="UP000299102">
    <property type="component" value="Unassembled WGS sequence"/>
</dbReference>
<proteinExistence type="predicted"/>
<protein>
    <submittedName>
        <fullName evidence="2">Uncharacterized protein</fullName>
    </submittedName>
</protein>